<dbReference type="RefSeq" id="WP_204663178.1">
    <property type="nucleotide sequence ID" value="NZ_CP056775.1"/>
</dbReference>
<evidence type="ECO:0000313" key="1">
    <source>
        <dbReference type="EMBL" id="QRR01152.1"/>
    </source>
</evidence>
<evidence type="ECO:0000313" key="2">
    <source>
        <dbReference type="Proteomes" id="UP000612680"/>
    </source>
</evidence>
<keyword evidence="2" id="KW-1185">Reference proteome</keyword>
<dbReference type="EMBL" id="CP056775">
    <property type="protein sequence ID" value="QRR01152.1"/>
    <property type="molecule type" value="Genomic_DNA"/>
</dbReference>
<proteinExistence type="predicted"/>
<name>A0ABX7I6Q5_9BACT</name>
<organism evidence="1 2">
    <name type="scientific">Dyadobacter sandarakinus</name>
    <dbReference type="NCBI Taxonomy" id="2747268"/>
    <lineage>
        <taxon>Bacteria</taxon>
        <taxon>Pseudomonadati</taxon>
        <taxon>Bacteroidota</taxon>
        <taxon>Cytophagia</taxon>
        <taxon>Cytophagales</taxon>
        <taxon>Spirosomataceae</taxon>
        <taxon>Dyadobacter</taxon>
    </lineage>
</organism>
<sequence length="141" mass="16117">MINPAHFAASRPLNSPLSLVWKSATVAREQLFDAQVDSLSNLFDRGTDSAGVSLLYAHFNERFDALKTRMIDENIKNELGWNLLLRSPETFQEHAIPPLIDRFSKHLATPSFSIVKDRLSQYQKGKSTYKSIYQIFEKVTE</sequence>
<gene>
    <name evidence="1" type="ORF">HWI92_09660</name>
</gene>
<accession>A0ABX7I6Q5</accession>
<protein>
    <submittedName>
        <fullName evidence="1">Uncharacterized protein</fullName>
    </submittedName>
</protein>
<dbReference type="Proteomes" id="UP000612680">
    <property type="component" value="Chromosome"/>
</dbReference>
<reference evidence="1 2" key="1">
    <citation type="submission" date="2020-06" db="EMBL/GenBank/DDBJ databases">
        <title>Dyadobacter sandarakinus sp. nov., isolated from the soil of the Arctic Yellow River Station.</title>
        <authorList>
            <person name="Zhang Y."/>
            <person name="Peng F."/>
        </authorList>
    </citation>
    <scope>NUCLEOTIDE SEQUENCE [LARGE SCALE GENOMIC DNA]</scope>
    <source>
        <strain evidence="1 2">Q3-56</strain>
    </source>
</reference>